<evidence type="ECO:0000313" key="2">
    <source>
        <dbReference type="Proteomes" id="UP000594184"/>
    </source>
</evidence>
<dbReference type="Proteomes" id="UP000594184">
    <property type="component" value="Segment"/>
</dbReference>
<name>A0A7S6U331_9CAUD</name>
<proteinExistence type="predicted"/>
<dbReference type="EMBL" id="MT708548">
    <property type="protein sequence ID" value="QOV06181.1"/>
    <property type="molecule type" value="Genomic_DNA"/>
</dbReference>
<accession>A0A7S6U331</accession>
<keyword evidence="2" id="KW-1185">Reference proteome</keyword>
<organism evidence="1 2">
    <name type="scientific">Streptomyces phage Salutena</name>
    <dbReference type="NCBI Taxonomy" id="2767576"/>
    <lineage>
        <taxon>Viruses</taxon>
        <taxon>Duplodnaviria</taxon>
        <taxon>Heunggongvirae</taxon>
        <taxon>Uroviricota</taxon>
        <taxon>Caudoviricetes</taxon>
        <taxon>Arquatrovirinae</taxon>
        <taxon>Salutenavirus</taxon>
        <taxon>Salutenavirus salutena</taxon>
    </lineage>
</organism>
<gene>
    <name evidence="1" type="ORF">CPT_Salutena_051</name>
</gene>
<evidence type="ECO:0000313" key="1">
    <source>
        <dbReference type="EMBL" id="QOV06181.1"/>
    </source>
</evidence>
<reference evidence="1 2" key="1">
    <citation type="submission" date="2020-07" db="EMBL/GenBank/DDBJ databases">
        <title>Complete genome sequence of Streptomyces phage Salutena.</title>
        <authorList>
            <person name="Kim J.H."/>
            <person name="Higbee T."/>
            <person name="Clark J.D."/>
            <person name="Le T."/>
            <person name="Burrowes B.H."/>
            <person name="Liu M."/>
        </authorList>
    </citation>
    <scope>NUCLEOTIDE SEQUENCE [LARGE SCALE GENOMIC DNA]</scope>
</reference>
<protein>
    <submittedName>
        <fullName evidence="1">Uncharacterized protein</fullName>
    </submittedName>
</protein>
<sequence>MSNGWDWIEEGQRIAEESRRAGEVDVEAIKAESLVFDSPTLTLKTVAPQPAGFVDEVHALKNEVDICRAGHCDSGYKAVRLGDEVKRLRAALNEALTILGEV</sequence>